<dbReference type="AlphaFoldDB" id="A0A9P0B4B5"/>
<evidence type="ECO:0000313" key="2">
    <source>
        <dbReference type="EMBL" id="CAH0554956.1"/>
    </source>
</evidence>
<gene>
    <name evidence="2" type="ORF">MELIAE_LOCUS6413</name>
</gene>
<organism evidence="2 3">
    <name type="scientific">Brassicogethes aeneus</name>
    <name type="common">Rape pollen beetle</name>
    <name type="synonym">Meligethes aeneus</name>
    <dbReference type="NCBI Taxonomy" id="1431903"/>
    <lineage>
        <taxon>Eukaryota</taxon>
        <taxon>Metazoa</taxon>
        <taxon>Ecdysozoa</taxon>
        <taxon>Arthropoda</taxon>
        <taxon>Hexapoda</taxon>
        <taxon>Insecta</taxon>
        <taxon>Pterygota</taxon>
        <taxon>Neoptera</taxon>
        <taxon>Endopterygota</taxon>
        <taxon>Coleoptera</taxon>
        <taxon>Polyphaga</taxon>
        <taxon>Cucujiformia</taxon>
        <taxon>Nitidulidae</taxon>
        <taxon>Meligethinae</taxon>
        <taxon>Brassicogethes</taxon>
    </lineage>
</organism>
<evidence type="ECO:0000313" key="3">
    <source>
        <dbReference type="Proteomes" id="UP001154078"/>
    </source>
</evidence>
<dbReference type="Proteomes" id="UP001154078">
    <property type="component" value="Chromosome 4"/>
</dbReference>
<protein>
    <submittedName>
        <fullName evidence="2">Uncharacterized protein</fullName>
    </submittedName>
</protein>
<sequence>MGHVGRYAQLSDLSLPHSNDDVDSTTADGQKQTLRMEVVAAPPSGGGVPPFHDHDVREWSRLDSLTGVLERARLETDNWTANTSNSRHKYNKLTGGESDYLKPSSEFAAEALAEAANLMDAVVNLFPPPIFPRI</sequence>
<reference evidence="2" key="1">
    <citation type="submission" date="2021-12" db="EMBL/GenBank/DDBJ databases">
        <authorList>
            <person name="King R."/>
        </authorList>
    </citation>
    <scope>NUCLEOTIDE SEQUENCE</scope>
</reference>
<feature type="region of interest" description="Disordered" evidence="1">
    <location>
        <begin position="11"/>
        <end position="32"/>
    </location>
</feature>
<accession>A0A9P0B4B5</accession>
<name>A0A9P0B4B5_BRAAE</name>
<proteinExistence type="predicted"/>
<dbReference type="EMBL" id="OV121135">
    <property type="protein sequence ID" value="CAH0554956.1"/>
    <property type="molecule type" value="Genomic_DNA"/>
</dbReference>
<keyword evidence="3" id="KW-1185">Reference proteome</keyword>
<dbReference type="OrthoDB" id="8197951at2759"/>
<evidence type="ECO:0000256" key="1">
    <source>
        <dbReference type="SAM" id="MobiDB-lite"/>
    </source>
</evidence>